<feature type="non-terminal residue" evidence="2">
    <location>
        <position position="1"/>
    </location>
</feature>
<evidence type="ECO:0000313" key="3">
    <source>
        <dbReference type="Proteomes" id="UP001162640"/>
    </source>
</evidence>
<dbReference type="SMART" id="SM00212">
    <property type="entry name" value="UBCc"/>
    <property type="match status" value="1"/>
</dbReference>
<dbReference type="InterPro" id="IPR000608">
    <property type="entry name" value="UBC"/>
</dbReference>
<dbReference type="SUPFAM" id="SSF54495">
    <property type="entry name" value="UBC-like"/>
    <property type="match status" value="1"/>
</dbReference>
<dbReference type="EMBL" id="BLQM01000318">
    <property type="protein sequence ID" value="GMH82722.1"/>
    <property type="molecule type" value="Genomic_DNA"/>
</dbReference>
<dbReference type="InterPro" id="IPR016135">
    <property type="entry name" value="UBQ-conjugating_enzyme/RWD"/>
</dbReference>
<gene>
    <name evidence="2" type="ORF">TL16_g09357</name>
</gene>
<dbReference type="AlphaFoldDB" id="A0A9W7B2K1"/>
<dbReference type="Gene3D" id="3.10.110.10">
    <property type="entry name" value="Ubiquitin Conjugating Enzyme"/>
    <property type="match status" value="1"/>
</dbReference>
<sequence length="144" mass="15949">KRLQQELMQLMMNSEEGTTAFPDGDNLFEWVATITGTEGTPYAGGIFLIDFNFDVNYPFKAPAISFVTKIYHPNVKSETGEICADLISNGWGPTLNVKHCLEVLRSMLITPNPDSPVEEVIASQLRDDPAAFEAMAKKWVADHA</sequence>
<dbReference type="Pfam" id="PF00179">
    <property type="entry name" value="UQ_con"/>
    <property type="match status" value="1"/>
</dbReference>
<dbReference type="InterPro" id="IPR050113">
    <property type="entry name" value="Ub_conjugating_enzyme"/>
</dbReference>
<evidence type="ECO:0000313" key="2">
    <source>
        <dbReference type="EMBL" id="GMH82722.1"/>
    </source>
</evidence>
<feature type="domain" description="UBC core" evidence="1">
    <location>
        <begin position="1"/>
        <end position="144"/>
    </location>
</feature>
<dbReference type="Proteomes" id="UP001162640">
    <property type="component" value="Unassembled WGS sequence"/>
</dbReference>
<feature type="non-terminal residue" evidence="2">
    <location>
        <position position="144"/>
    </location>
</feature>
<dbReference type="PROSITE" id="PS50127">
    <property type="entry name" value="UBC_2"/>
    <property type="match status" value="1"/>
</dbReference>
<reference evidence="3" key="1">
    <citation type="journal article" date="2023" name="Commun. Biol.">
        <title>Genome analysis of Parmales, the sister group of diatoms, reveals the evolutionary specialization of diatoms from phago-mixotrophs to photoautotrophs.</title>
        <authorList>
            <person name="Ban H."/>
            <person name="Sato S."/>
            <person name="Yoshikawa S."/>
            <person name="Yamada K."/>
            <person name="Nakamura Y."/>
            <person name="Ichinomiya M."/>
            <person name="Sato N."/>
            <person name="Blanc-Mathieu R."/>
            <person name="Endo H."/>
            <person name="Kuwata A."/>
            <person name="Ogata H."/>
        </authorList>
    </citation>
    <scope>NUCLEOTIDE SEQUENCE [LARGE SCALE GENOMIC DNA]</scope>
</reference>
<organism evidence="2 3">
    <name type="scientific">Triparma laevis f. inornata</name>
    <dbReference type="NCBI Taxonomy" id="1714386"/>
    <lineage>
        <taxon>Eukaryota</taxon>
        <taxon>Sar</taxon>
        <taxon>Stramenopiles</taxon>
        <taxon>Ochrophyta</taxon>
        <taxon>Bolidophyceae</taxon>
        <taxon>Parmales</taxon>
        <taxon>Triparmaceae</taxon>
        <taxon>Triparma</taxon>
    </lineage>
</organism>
<proteinExistence type="predicted"/>
<name>A0A9W7B2K1_9STRA</name>
<comment type="caution">
    <text evidence="2">The sequence shown here is derived from an EMBL/GenBank/DDBJ whole genome shotgun (WGS) entry which is preliminary data.</text>
</comment>
<dbReference type="PANTHER" id="PTHR24067">
    <property type="entry name" value="UBIQUITIN-CONJUGATING ENZYME E2"/>
    <property type="match status" value="1"/>
</dbReference>
<protein>
    <recommendedName>
        <fullName evidence="1">UBC core domain-containing protein</fullName>
    </recommendedName>
</protein>
<accession>A0A9W7B2K1</accession>
<evidence type="ECO:0000259" key="1">
    <source>
        <dbReference type="PROSITE" id="PS50127"/>
    </source>
</evidence>